<dbReference type="AlphaFoldDB" id="C1MXE2"/>
<feature type="transmembrane region" description="Helical" evidence="1">
    <location>
        <begin position="12"/>
        <end position="28"/>
    </location>
</feature>
<dbReference type="Gene3D" id="3.40.50.300">
    <property type="entry name" value="P-loop containing nucleotide triphosphate hydrolases"/>
    <property type="match status" value="1"/>
</dbReference>
<keyword evidence="1" id="KW-0812">Transmembrane</keyword>
<dbReference type="EMBL" id="GG663742">
    <property type="protein sequence ID" value="EEH55148.1"/>
    <property type="molecule type" value="Genomic_DNA"/>
</dbReference>
<feature type="transmembrane region" description="Helical" evidence="1">
    <location>
        <begin position="35"/>
        <end position="54"/>
    </location>
</feature>
<name>C1MXE2_MICPC</name>
<evidence type="ECO:0000256" key="1">
    <source>
        <dbReference type="SAM" id="Phobius"/>
    </source>
</evidence>
<evidence type="ECO:0000313" key="3">
    <source>
        <dbReference type="Proteomes" id="UP000001876"/>
    </source>
</evidence>
<dbReference type="Proteomes" id="UP000001876">
    <property type="component" value="Unassembled WGS sequence"/>
</dbReference>
<reference evidence="2 3" key="1">
    <citation type="journal article" date="2009" name="Science">
        <title>Green evolution and dynamic adaptations revealed by genomes of the marine picoeukaryotes Micromonas.</title>
        <authorList>
            <person name="Worden A.Z."/>
            <person name="Lee J.H."/>
            <person name="Mock T."/>
            <person name="Rouze P."/>
            <person name="Simmons M.P."/>
            <person name="Aerts A.L."/>
            <person name="Allen A.E."/>
            <person name="Cuvelier M.L."/>
            <person name="Derelle E."/>
            <person name="Everett M.V."/>
            <person name="Foulon E."/>
            <person name="Grimwood J."/>
            <person name="Gundlach H."/>
            <person name="Henrissat B."/>
            <person name="Napoli C."/>
            <person name="McDonald S.M."/>
            <person name="Parker M.S."/>
            <person name="Rombauts S."/>
            <person name="Salamov A."/>
            <person name="Von Dassow P."/>
            <person name="Badger J.H."/>
            <person name="Coutinho P.M."/>
            <person name="Demir E."/>
            <person name="Dubchak I."/>
            <person name="Gentemann C."/>
            <person name="Eikrem W."/>
            <person name="Gready J.E."/>
            <person name="John U."/>
            <person name="Lanier W."/>
            <person name="Lindquist E.A."/>
            <person name="Lucas S."/>
            <person name="Mayer K.F."/>
            <person name="Moreau H."/>
            <person name="Not F."/>
            <person name="Otillar R."/>
            <person name="Panaud O."/>
            <person name="Pangilinan J."/>
            <person name="Paulsen I."/>
            <person name="Piegu B."/>
            <person name="Poliakov A."/>
            <person name="Robbens S."/>
            <person name="Schmutz J."/>
            <person name="Toulza E."/>
            <person name="Wyss T."/>
            <person name="Zelensky A."/>
            <person name="Zhou K."/>
            <person name="Armbrust E.V."/>
            <person name="Bhattacharya D."/>
            <person name="Goodenough U.W."/>
            <person name="Van de Peer Y."/>
            <person name="Grigoriev I.V."/>
        </authorList>
    </citation>
    <scope>NUCLEOTIDE SEQUENCE [LARGE SCALE GENOMIC DNA]</scope>
    <source>
        <strain evidence="2 3">CCMP1545</strain>
    </source>
</reference>
<dbReference type="OrthoDB" id="10502442at2759"/>
<dbReference type="OMA" id="NACGRAQ"/>
<protein>
    <submittedName>
        <fullName evidence="2">Predicted protein</fullName>
    </submittedName>
</protein>
<gene>
    <name evidence="2" type="ORF">MICPUCDRAFT_60125</name>
</gene>
<sequence>MYRYSDTLEFDLAVLLFVVVVMPCAVLLMQSKSKLARAASFALMFLAFFYVGGFEHYRLHRPEVTEAGLKRALVPNVVLEMIESEFELKYLPIAGSDARIAEAVEDVAAARAVAARGGANDAEETAAGVVDADDPLIVHLSHKGAGDRFFRTALHALEVNTCGGAGANGTDASGAGASTNDDRCVRWCSGSEENFRQDVHSFTFESPMPRSMRLLGRDYRAVFVVRDPRDLVAQAYLEHLETSAAWARLPRDDLHGDSFQSRLRAMSAEDGVDLEIDRFTASISLALNFQRMFLGHGRALEGSHDNAVGEFARSMRAFATAADDGVRFVRFEDLLAARPEGFELLGRWFGLSDGAELDAFVNACGRAQVEALGLGLDDAAVDGEKEKARRVPEDGEIYCDGGGCAESSHLLPPGAWKEHFSERNAQRFEKEHATLLRSMGYLASSDGGSTIAAV</sequence>
<dbReference type="GeneID" id="9686116"/>
<evidence type="ECO:0000313" key="2">
    <source>
        <dbReference type="EMBL" id="EEH55148.1"/>
    </source>
</evidence>
<dbReference type="SUPFAM" id="SSF52540">
    <property type="entry name" value="P-loop containing nucleoside triphosphate hydrolases"/>
    <property type="match status" value="1"/>
</dbReference>
<dbReference type="KEGG" id="mpp:MICPUCDRAFT_60125"/>
<keyword evidence="3" id="KW-1185">Reference proteome</keyword>
<accession>C1MXE2</accession>
<proteinExistence type="predicted"/>
<dbReference type="InterPro" id="IPR027417">
    <property type="entry name" value="P-loop_NTPase"/>
</dbReference>
<dbReference type="RefSeq" id="XP_003060379.1">
    <property type="nucleotide sequence ID" value="XM_003060333.1"/>
</dbReference>
<keyword evidence="1" id="KW-1133">Transmembrane helix</keyword>
<organism evidence="3">
    <name type="scientific">Micromonas pusilla (strain CCMP1545)</name>
    <name type="common">Picoplanktonic green alga</name>
    <dbReference type="NCBI Taxonomy" id="564608"/>
    <lineage>
        <taxon>Eukaryota</taxon>
        <taxon>Viridiplantae</taxon>
        <taxon>Chlorophyta</taxon>
        <taxon>Mamiellophyceae</taxon>
        <taxon>Mamiellales</taxon>
        <taxon>Mamiellaceae</taxon>
        <taxon>Micromonas</taxon>
    </lineage>
</organism>
<keyword evidence="1" id="KW-0472">Membrane</keyword>